<feature type="compositionally biased region" description="Low complexity" evidence="1">
    <location>
        <begin position="719"/>
        <end position="741"/>
    </location>
</feature>
<keyword evidence="2" id="KW-1133">Transmembrane helix</keyword>
<keyword evidence="4" id="KW-1185">Reference proteome</keyword>
<dbReference type="GO" id="GO:0045955">
    <property type="term" value="P:negative regulation of calcium ion-dependent exocytosis"/>
    <property type="evidence" value="ECO:0007669"/>
    <property type="project" value="TreeGrafter"/>
</dbReference>
<feature type="compositionally biased region" description="Basic residues" evidence="1">
    <location>
        <begin position="604"/>
        <end position="624"/>
    </location>
</feature>
<proteinExistence type="predicted"/>
<feature type="region of interest" description="Disordered" evidence="1">
    <location>
        <begin position="215"/>
        <end position="283"/>
    </location>
</feature>
<evidence type="ECO:0000256" key="2">
    <source>
        <dbReference type="SAM" id="Phobius"/>
    </source>
</evidence>
<feature type="region of interest" description="Disordered" evidence="1">
    <location>
        <begin position="713"/>
        <end position="741"/>
    </location>
</feature>
<feature type="compositionally biased region" description="Pro residues" evidence="1">
    <location>
        <begin position="375"/>
        <end position="385"/>
    </location>
</feature>
<feature type="region of interest" description="Disordered" evidence="1">
    <location>
        <begin position="591"/>
        <end position="699"/>
    </location>
</feature>
<dbReference type="AlphaFoldDB" id="A0A7J8BPY4"/>
<dbReference type="PANTHER" id="PTHR28597:SF1">
    <property type="entry name" value="VOLTAGE-DEPENDENT CALCIUM CHANNEL BETA SUBUNIT-ASSOCIATED REGULATORY PROTEIN"/>
    <property type="match status" value="1"/>
</dbReference>
<feature type="compositionally biased region" description="Low complexity" evidence="1">
    <location>
        <begin position="666"/>
        <end position="677"/>
    </location>
</feature>
<evidence type="ECO:0000313" key="3">
    <source>
        <dbReference type="EMBL" id="KAF6400579.1"/>
    </source>
</evidence>
<feature type="region of interest" description="Disordered" evidence="1">
    <location>
        <begin position="457"/>
        <end position="579"/>
    </location>
</feature>
<gene>
    <name evidence="3" type="ORF">HJG63_002153</name>
</gene>
<feature type="region of interest" description="Disordered" evidence="1">
    <location>
        <begin position="1"/>
        <end position="26"/>
    </location>
</feature>
<dbReference type="Proteomes" id="UP000593571">
    <property type="component" value="Unassembled WGS sequence"/>
</dbReference>
<dbReference type="GO" id="GO:0005886">
    <property type="term" value="C:plasma membrane"/>
    <property type="evidence" value="ECO:0007669"/>
    <property type="project" value="TreeGrafter"/>
</dbReference>
<feature type="region of interest" description="Disordered" evidence="1">
    <location>
        <begin position="375"/>
        <end position="440"/>
    </location>
</feature>
<feature type="compositionally biased region" description="Polar residues" evidence="1">
    <location>
        <begin position="246"/>
        <end position="258"/>
    </location>
</feature>
<feature type="region of interest" description="Disordered" evidence="1">
    <location>
        <begin position="317"/>
        <end position="351"/>
    </location>
</feature>
<feature type="compositionally biased region" description="Gly residues" evidence="1">
    <location>
        <begin position="268"/>
        <end position="283"/>
    </location>
</feature>
<organism evidence="3 4">
    <name type="scientific">Rousettus aegyptiacus</name>
    <name type="common">Egyptian fruit bat</name>
    <name type="synonym">Pteropus aegyptiacus</name>
    <dbReference type="NCBI Taxonomy" id="9407"/>
    <lineage>
        <taxon>Eukaryota</taxon>
        <taxon>Metazoa</taxon>
        <taxon>Chordata</taxon>
        <taxon>Craniata</taxon>
        <taxon>Vertebrata</taxon>
        <taxon>Euteleostomi</taxon>
        <taxon>Mammalia</taxon>
        <taxon>Eutheria</taxon>
        <taxon>Laurasiatheria</taxon>
        <taxon>Chiroptera</taxon>
        <taxon>Yinpterochiroptera</taxon>
        <taxon>Pteropodoidea</taxon>
        <taxon>Pteropodidae</taxon>
        <taxon>Rousettinae</taxon>
        <taxon>Rousettus</taxon>
    </lineage>
</organism>
<dbReference type="EMBL" id="JACASE010000016">
    <property type="protein sequence ID" value="KAF6400579.1"/>
    <property type="molecule type" value="Genomic_DNA"/>
</dbReference>
<keyword evidence="2" id="KW-0812">Transmembrane</keyword>
<feature type="compositionally biased region" description="Pro residues" evidence="1">
    <location>
        <begin position="484"/>
        <end position="495"/>
    </location>
</feature>
<evidence type="ECO:0000256" key="1">
    <source>
        <dbReference type="SAM" id="MobiDB-lite"/>
    </source>
</evidence>
<protein>
    <submittedName>
        <fullName evidence="3">CACN subunit beta associated regulatory protein</fullName>
    </submittedName>
</protein>
<name>A0A7J8BPY4_ROUAE</name>
<keyword evidence="2" id="KW-0472">Membrane</keyword>
<feature type="compositionally biased region" description="Basic and acidic residues" evidence="1">
    <location>
        <begin position="423"/>
        <end position="434"/>
    </location>
</feature>
<feature type="compositionally biased region" description="Low complexity" evidence="1">
    <location>
        <begin position="1"/>
        <end position="15"/>
    </location>
</feature>
<feature type="compositionally biased region" description="Pro residues" evidence="1">
    <location>
        <begin position="632"/>
        <end position="641"/>
    </location>
</feature>
<evidence type="ECO:0000313" key="4">
    <source>
        <dbReference type="Proteomes" id="UP000593571"/>
    </source>
</evidence>
<comment type="caution">
    <text evidence="3">The sequence shown here is derived from an EMBL/GenBank/DDBJ whole genome shotgun (WGS) entry which is preliminary data.</text>
</comment>
<feature type="transmembrane region" description="Helical" evidence="2">
    <location>
        <begin position="34"/>
        <end position="59"/>
    </location>
</feature>
<feature type="compositionally biased region" description="Low complexity" evidence="1">
    <location>
        <begin position="689"/>
        <end position="698"/>
    </location>
</feature>
<dbReference type="GO" id="GO:0044325">
    <property type="term" value="F:transmembrane transporter binding"/>
    <property type="evidence" value="ECO:0007669"/>
    <property type="project" value="InterPro"/>
</dbReference>
<sequence>MATATTATTPPLATTWDNTTGRPTAEPEPILDNYALLVVVMSVFVGGTLVVLSGVLLLCRRCWEVHRHFNRATEDAEKTTTTYLDNGTHPAQDWAQLDSDSSLFPYPELRGEDPEGQDAETERFLSTSSTARRVSFNEAALFEQSRKAQDKGRRYTLTEGDFHHLKNARLTHLHLPPLKIVTIHECDPGEASVTTVPHPAATPKASLAIFQPPGKALTGRSVGPSSALPGDPYSPAAGPADFEISPSASSDSGESTSLDAGPRSTKPGGPGAVVGPGEVGPGSGAGPVLRFFTRLRRHASLDGSSPYFKVKKWKLEPSQRASSLDTRGSPKRHHFQRQRAASESAEQEGDAPHVDFIQYIASAGAPVACPPPRPFLAGPASPPPALGRLEVEEEAGAVGGVSPEYPPEHGGGGGGVVTGPEQQRQDSDGERDAGPEQAQTIYRDIWSLRASLELHAATASDQSSNDRDSVRSGDSSGSGGTAPAFPPPSPPPTPRPADSEAGGPRKLLQMDSGYASIEGRGAGDDGPPSAPEKRSSFTSAGPTATVGGSFEGALAEAPVQPRSPRAWPRRAPRRDYSVDEKTDALFHEFLRHDPHFDDTPPAAARHRARAHPHPHARKQWQRGRQHSDPGARPAPPAPPGGDHPMRAPLRRGDSVDCPPDSRAGDDPAVPAAPAIPAIEEEPGGGCSGSGLCTGPPGSMLDKLAASLEDRLFPPRLPQPVSAAPTLAAAAAAPTSPDHSPA</sequence>
<accession>A0A7J8BPY4</accession>
<dbReference type="GO" id="GO:0030141">
    <property type="term" value="C:secretory granule"/>
    <property type="evidence" value="ECO:0007669"/>
    <property type="project" value="TreeGrafter"/>
</dbReference>
<dbReference type="InterPro" id="IPR037658">
    <property type="entry name" value="CBARP"/>
</dbReference>
<reference evidence="3 4" key="1">
    <citation type="journal article" date="2020" name="Nature">
        <title>Six reference-quality genomes reveal evolution of bat adaptations.</title>
        <authorList>
            <person name="Jebb D."/>
            <person name="Huang Z."/>
            <person name="Pippel M."/>
            <person name="Hughes G.M."/>
            <person name="Lavrichenko K."/>
            <person name="Devanna P."/>
            <person name="Winkler S."/>
            <person name="Jermiin L.S."/>
            <person name="Skirmuntt E.C."/>
            <person name="Katzourakis A."/>
            <person name="Burkitt-Gray L."/>
            <person name="Ray D.A."/>
            <person name="Sullivan K.A.M."/>
            <person name="Roscito J.G."/>
            <person name="Kirilenko B.M."/>
            <person name="Davalos L.M."/>
            <person name="Corthals A.P."/>
            <person name="Power M.L."/>
            <person name="Jones G."/>
            <person name="Ransome R.D."/>
            <person name="Dechmann D.K.N."/>
            <person name="Locatelli A.G."/>
            <person name="Puechmaille S.J."/>
            <person name="Fedrigo O."/>
            <person name="Jarvis E.D."/>
            <person name="Hiller M."/>
            <person name="Vernes S.C."/>
            <person name="Myers E.W."/>
            <person name="Teeling E.C."/>
        </authorList>
    </citation>
    <scope>NUCLEOTIDE SEQUENCE [LARGE SCALE GENOMIC DNA]</scope>
    <source>
        <strain evidence="3">MRouAeg1</strain>
        <tissue evidence="3">Muscle</tissue>
    </source>
</reference>
<dbReference type="PANTHER" id="PTHR28597">
    <property type="entry name" value="VOLTAGE-DEPENDENT CALCIUM CHANNEL BETA SUBUNIT-ASSOCIATED REGULATORY PROTEIN"/>
    <property type="match status" value="1"/>
</dbReference>